<proteinExistence type="predicted"/>
<accession>A0ABV8GQ04</accession>
<reference evidence="2" key="1">
    <citation type="journal article" date="2019" name="Int. J. Syst. Evol. Microbiol.">
        <title>The Global Catalogue of Microorganisms (GCM) 10K type strain sequencing project: providing services to taxonomists for standard genome sequencing and annotation.</title>
        <authorList>
            <consortium name="The Broad Institute Genomics Platform"/>
            <consortium name="The Broad Institute Genome Sequencing Center for Infectious Disease"/>
            <person name="Wu L."/>
            <person name="Ma J."/>
        </authorList>
    </citation>
    <scope>NUCLEOTIDE SEQUENCE [LARGE SCALE GENOMIC DNA]</scope>
    <source>
        <strain evidence="2">TBRC 1276</strain>
    </source>
</reference>
<sequence length="128" mass="13411">MIPGRVLDVGALVDIAVAKTNYARSIVALSLYRGGGLCIPATSLAVVYSIIPLATKAELLELTSSPAVEVDGLTEGKVPHLAEILDGSADITAAHAVLCARATRWPVLTDRAVFLRNLDPAIPIDELP</sequence>
<evidence type="ECO:0000313" key="1">
    <source>
        <dbReference type="EMBL" id="MFC4014412.1"/>
    </source>
</evidence>
<name>A0ABV8GQ04_9ACTN</name>
<dbReference type="EMBL" id="JBHSBI010000034">
    <property type="protein sequence ID" value="MFC4014412.1"/>
    <property type="molecule type" value="Genomic_DNA"/>
</dbReference>
<protein>
    <recommendedName>
        <fullName evidence="3">PIN domain-containing protein</fullName>
    </recommendedName>
</protein>
<evidence type="ECO:0000313" key="2">
    <source>
        <dbReference type="Proteomes" id="UP001595851"/>
    </source>
</evidence>
<dbReference type="RefSeq" id="WP_357813819.1">
    <property type="nucleotide sequence ID" value="NZ_JBHSBI010000034.1"/>
</dbReference>
<organism evidence="1 2">
    <name type="scientific">Nonomuraea purpurea</name>
    <dbReference type="NCBI Taxonomy" id="1849276"/>
    <lineage>
        <taxon>Bacteria</taxon>
        <taxon>Bacillati</taxon>
        <taxon>Actinomycetota</taxon>
        <taxon>Actinomycetes</taxon>
        <taxon>Streptosporangiales</taxon>
        <taxon>Streptosporangiaceae</taxon>
        <taxon>Nonomuraea</taxon>
    </lineage>
</organism>
<keyword evidence="2" id="KW-1185">Reference proteome</keyword>
<evidence type="ECO:0008006" key="3">
    <source>
        <dbReference type="Google" id="ProtNLM"/>
    </source>
</evidence>
<comment type="caution">
    <text evidence="1">The sequence shown here is derived from an EMBL/GenBank/DDBJ whole genome shotgun (WGS) entry which is preliminary data.</text>
</comment>
<gene>
    <name evidence="1" type="ORF">ACFOY2_44820</name>
</gene>
<dbReference type="Proteomes" id="UP001595851">
    <property type="component" value="Unassembled WGS sequence"/>
</dbReference>